<dbReference type="KEGG" id="des:DSOUD_1424"/>
<proteinExistence type="predicted"/>
<accession>A0A0M3QFK0</accession>
<dbReference type="InterPro" id="IPR000073">
    <property type="entry name" value="AB_hydrolase_1"/>
</dbReference>
<dbReference type="RefSeq" id="WP_053550337.1">
    <property type="nucleotide sequence ID" value="NZ_CP010802.1"/>
</dbReference>
<keyword evidence="1" id="KW-0378">Hydrolase</keyword>
<gene>
    <name evidence="3" type="primary">bioH</name>
    <name evidence="3" type="ORF">DSOUD_1424</name>
</gene>
<dbReference type="InterPro" id="IPR029058">
    <property type="entry name" value="AB_hydrolase_fold"/>
</dbReference>
<dbReference type="AlphaFoldDB" id="A0A0M3QFK0"/>
<reference evidence="3 4" key="1">
    <citation type="submission" date="2015-07" db="EMBL/GenBank/DDBJ databases">
        <title>Isolation and Genomic Characterization of a Novel Halophilic Metal-Reducing Deltaproteobacterium from the Deep Subsurface.</title>
        <authorList>
            <person name="Badalamenti J.P."/>
            <person name="Summers Z.M."/>
            <person name="Gralnick J.A."/>
            <person name="Bond D.R."/>
        </authorList>
    </citation>
    <scope>NUCLEOTIDE SEQUENCE [LARGE SCALE GENOMIC DNA]</scope>
    <source>
        <strain evidence="3 4">WTL</strain>
    </source>
</reference>
<dbReference type="OrthoDB" id="9785408at2"/>
<dbReference type="PATRIC" id="fig|1603606.3.peg.1553"/>
<protein>
    <submittedName>
        <fullName evidence="3">Pimeloyl-ACP methyl ester carboxylesterase</fullName>
    </submittedName>
</protein>
<evidence type="ECO:0000256" key="1">
    <source>
        <dbReference type="ARBA" id="ARBA00022801"/>
    </source>
</evidence>
<feature type="domain" description="AB hydrolase-1" evidence="2">
    <location>
        <begin position="22"/>
        <end position="256"/>
    </location>
</feature>
<dbReference type="SUPFAM" id="SSF53474">
    <property type="entry name" value="alpha/beta-Hydrolases"/>
    <property type="match status" value="1"/>
</dbReference>
<name>A0A0M3QFK0_9BACT</name>
<evidence type="ECO:0000313" key="3">
    <source>
        <dbReference type="EMBL" id="ALC16203.1"/>
    </source>
</evidence>
<evidence type="ECO:0000313" key="4">
    <source>
        <dbReference type="Proteomes" id="UP000057158"/>
    </source>
</evidence>
<dbReference type="Pfam" id="PF00561">
    <property type="entry name" value="Abhydrolase_1"/>
    <property type="match status" value="1"/>
</dbReference>
<dbReference type="STRING" id="1603606.DSOUD_1424"/>
<dbReference type="PANTHER" id="PTHR43798:SF31">
    <property type="entry name" value="AB HYDROLASE SUPERFAMILY PROTEIN YCLE"/>
    <property type="match status" value="1"/>
</dbReference>
<organism evidence="3 4">
    <name type="scientific">Desulfuromonas soudanensis</name>
    <dbReference type="NCBI Taxonomy" id="1603606"/>
    <lineage>
        <taxon>Bacteria</taxon>
        <taxon>Pseudomonadati</taxon>
        <taxon>Thermodesulfobacteriota</taxon>
        <taxon>Desulfuromonadia</taxon>
        <taxon>Desulfuromonadales</taxon>
        <taxon>Desulfuromonadaceae</taxon>
        <taxon>Desulfuromonas</taxon>
    </lineage>
</organism>
<evidence type="ECO:0000259" key="2">
    <source>
        <dbReference type="Pfam" id="PF00561"/>
    </source>
</evidence>
<dbReference type="GO" id="GO:0016787">
    <property type="term" value="F:hydrolase activity"/>
    <property type="evidence" value="ECO:0007669"/>
    <property type="project" value="UniProtKB-KW"/>
</dbReference>
<dbReference type="EMBL" id="CP010802">
    <property type="protein sequence ID" value="ALC16203.1"/>
    <property type="molecule type" value="Genomic_DNA"/>
</dbReference>
<sequence>MKGVLTLGDGRRLAWREAGSGPPLVLIHGWSLSSSVFTEALEAFSGSRRVLAVDLRGHGASDPGPGYALGDFAADLTAWFSALGLRDAAVLGWSLGGQVLLELYPILAARIERLILQSSTPRFAGGNDWGHGLPAVQVRAMARDLGRDYRRTMGDFFALQFSGEEISRERYLAVVDFAVRKGNLPEPDVALAALETLRLADQRPDLSAVSAPALVIHGEIDRIVPVAAGAALAAALPRGEFAVVPGAGHAPFLSRPEETFALWRDFLS</sequence>
<dbReference type="Gene3D" id="3.40.50.1820">
    <property type="entry name" value="alpha/beta hydrolase"/>
    <property type="match status" value="1"/>
</dbReference>
<dbReference type="InterPro" id="IPR050266">
    <property type="entry name" value="AB_hydrolase_sf"/>
</dbReference>
<dbReference type="Proteomes" id="UP000057158">
    <property type="component" value="Chromosome"/>
</dbReference>
<dbReference type="PANTHER" id="PTHR43798">
    <property type="entry name" value="MONOACYLGLYCEROL LIPASE"/>
    <property type="match status" value="1"/>
</dbReference>
<keyword evidence="4" id="KW-1185">Reference proteome</keyword>
<dbReference type="PRINTS" id="PR00111">
    <property type="entry name" value="ABHYDROLASE"/>
</dbReference>
<dbReference type="GO" id="GO:0016020">
    <property type="term" value="C:membrane"/>
    <property type="evidence" value="ECO:0007669"/>
    <property type="project" value="TreeGrafter"/>
</dbReference>